<accession>C5B5N1</accession>
<dbReference type="AlphaFoldDB" id="C5B5N1"/>
<dbReference type="Proteomes" id="UP000009081">
    <property type="component" value="Plasmid megaplasmid"/>
</dbReference>
<geneLocation type="plasmid" evidence="1 2">
    <name>megaplasmid</name>
</geneLocation>
<protein>
    <submittedName>
        <fullName evidence="1">Uncharacterized protein</fullName>
    </submittedName>
</protein>
<name>C5B5N1_METEA</name>
<keyword evidence="2" id="KW-1185">Reference proteome</keyword>
<organism evidence="1 2">
    <name type="scientific">Methylorubrum extorquens (strain ATCC 14718 / DSM 1338 / JCM 2805 / NCIMB 9133 / AM1)</name>
    <name type="common">Methylobacterium extorquens</name>
    <dbReference type="NCBI Taxonomy" id="272630"/>
    <lineage>
        <taxon>Bacteria</taxon>
        <taxon>Pseudomonadati</taxon>
        <taxon>Pseudomonadota</taxon>
        <taxon>Alphaproteobacteria</taxon>
        <taxon>Hyphomicrobiales</taxon>
        <taxon>Methylobacteriaceae</taxon>
        <taxon>Methylorubrum</taxon>
    </lineage>
</organism>
<reference evidence="1 2" key="1">
    <citation type="journal article" date="2009" name="PLoS ONE">
        <title>Methylobacterium genome sequences: a reference blueprint to investigate microbial metabolism of C1 compounds from natural and industrial sources.</title>
        <authorList>
            <person name="Vuilleumier S."/>
            <person name="Chistoserdova L."/>
            <person name="Lee M.-C."/>
            <person name="Bringel F."/>
            <person name="Lajus A."/>
            <person name="Zhou Y."/>
            <person name="Gourion B."/>
            <person name="Barbe V."/>
            <person name="Chang J."/>
            <person name="Cruveiller S."/>
            <person name="Dossat C."/>
            <person name="Gillett W."/>
            <person name="Gruffaz C."/>
            <person name="Haugen E."/>
            <person name="Hourcade E."/>
            <person name="Levy R."/>
            <person name="Mangenot S."/>
            <person name="Muller E."/>
            <person name="Nadalig T."/>
            <person name="Pagni M."/>
            <person name="Penny C."/>
            <person name="Peyraud R."/>
            <person name="Robinson D.G."/>
            <person name="Roche D."/>
            <person name="Rouy Z."/>
            <person name="Saenampechek C."/>
            <person name="Salvignol G."/>
            <person name="Vallenet D."/>
            <person name="Wu Z."/>
            <person name="Marx C.J."/>
            <person name="Vorholt J.A."/>
            <person name="Olson M.V."/>
            <person name="Kaul R."/>
            <person name="Weissenbach J."/>
            <person name="Medigue C."/>
            <person name="Lidstrom M.E."/>
        </authorList>
    </citation>
    <scope>NUCLEOTIDE SEQUENCE [LARGE SCALE GENOMIC DNA]</scope>
    <source>
        <strain evidence="2">ATCC 14718 / DSM 1338 / JCM 2805 / NCIMB 9133 / AM1</strain>
        <plasmid evidence="1">megaplasmid</plasmid>
    </source>
</reference>
<evidence type="ECO:0000313" key="1">
    <source>
        <dbReference type="EMBL" id="ACS43763.1"/>
    </source>
</evidence>
<sequence>MMRRGDIYSHREDPKFVVRVGEVKDGVVSFASEGGGRVHEAPAEKFGADFEVETPDARAKRLTYEKGAVTLESWGYDYQLPAWLNGSYWNGWLMPAFEKQDLLDALAKNMLYGAFFHEEGDAFIVLESGGEEMPSFDPVVLLPRILAEAGETDLHEVDVDGVTLEATIYRGRDIFRTDGTQVRVYDLGSGYYTWESATPVADPGSSPTP</sequence>
<dbReference type="KEGG" id="mea:Mex_2p0969"/>
<keyword evidence="1" id="KW-0614">Plasmid</keyword>
<evidence type="ECO:0000313" key="2">
    <source>
        <dbReference type="Proteomes" id="UP000009081"/>
    </source>
</evidence>
<gene>
    <name evidence="1" type="ordered locus">MexAM1_META2p0969</name>
</gene>
<dbReference type="EMBL" id="CP001511">
    <property type="protein sequence ID" value="ACS43763.1"/>
    <property type="molecule type" value="Genomic_DNA"/>
</dbReference>
<proteinExistence type="predicted"/>
<dbReference type="HOGENOM" id="CLU_1325088_0_0_5"/>